<keyword evidence="8" id="KW-1185">Reference proteome</keyword>
<organism evidence="7 8">
    <name type="scientific">Sphaeroforma arctica JP610</name>
    <dbReference type="NCBI Taxonomy" id="667725"/>
    <lineage>
        <taxon>Eukaryota</taxon>
        <taxon>Ichthyosporea</taxon>
        <taxon>Ichthyophonida</taxon>
        <taxon>Sphaeroforma</taxon>
    </lineage>
</organism>
<feature type="repeat" description="WD" evidence="6">
    <location>
        <begin position="149"/>
        <end position="191"/>
    </location>
</feature>
<sequence length="363" mass="39345">MGWYRQSTMRREMYGNRTGQYAQNLYVKKVVDMKTVPGCRLVPLTDEGLPDLLSACAYSSGGSTHKPLLAVGGESGHLFVYKESSSIPYTTTELSPEELATKGIPQKSLPVHRGLVFDVSWAGNSHVLSAGGDSTVKLTDVETGTSSTFNGHKGSVRSCRFQQDSSSIFVSCSRDGAIALWDTRVASAKGSNVQPTRIISDAHTTNMRTASAQSACGAFFAGTSQVIVSAGVDGLIKLWDARTSHKARTSGYETCMGYIPHYGEGVRPRAYTSLAISQRDGDTVVANCLDQRLYVFELSRSVRYTHSSPDTERRHTAQREDGPINILAGHGFSSFYSKANINCDDSLVACGGRQGQVYLYQVC</sequence>
<dbReference type="InterPro" id="IPR051865">
    <property type="entry name" value="WD-repeat_CDT2_adapter"/>
</dbReference>
<dbReference type="GO" id="GO:0005634">
    <property type="term" value="C:nucleus"/>
    <property type="evidence" value="ECO:0007669"/>
    <property type="project" value="TreeGrafter"/>
</dbReference>
<dbReference type="GO" id="GO:0030674">
    <property type="term" value="F:protein-macromolecule adaptor activity"/>
    <property type="evidence" value="ECO:0007669"/>
    <property type="project" value="TreeGrafter"/>
</dbReference>
<evidence type="ECO:0000256" key="5">
    <source>
        <dbReference type="ARBA" id="ARBA00038344"/>
    </source>
</evidence>
<dbReference type="InterPro" id="IPR019775">
    <property type="entry name" value="WD40_repeat_CS"/>
</dbReference>
<dbReference type="STRING" id="667725.A0A0L0G2T9"/>
<keyword evidence="4" id="KW-0833">Ubl conjugation pathway</keyword>
<dbReference type="RefSeq" id="XP_014157028.1">
    <property type="nucleotide sequence ID" value="XM_014301553.1"/>
</dbReference>
<dbReference type="PROSITE" id="PS00678">
    <property type="entry name" value="WD_REPEATS_1"/>
    <property type="match status" value="1"/>
</dbReference>
<comment type="similarity">
    <text evidence="5">Belongs to the WD repeat cdt2 family.</text>
</comment>
<proteinExistence type="inferred from homology"/>
<gene>
    <name evidence="7" type="ORF">SARC_04599</name>
</gene>
<dbReference type="InterPro" id="IPR001680">
    <property type="entry name" value="WD40_rpt"/>
</dbReference>
<evidence type="ECO:0000256" key="3">
    <source>
        <dbReference type="ARBA" id="ARBA00022737"/>
    </source>
</evidence>
<dbReference type="eggNOG" id="KOG0321">
    <property type="taxonomic scope" value="Eukaryota"/>
</dbReference>
<dbReference type="GeneID" id="25905103"/>
<protein>
    <submittedName>
        <fullName evidence="7">Uncharacterized protein</fullName>
    </submittedName>
</protein>
<dbReference type="PANTHER" id="PTHR22852">
    <property type="entry name" value="LETHAL 2 DENTICLELESS PROTEIN RETINOIC ACID-REGULATED NUCLEAR MATRIX-ASSOCIATED PROTEIN"/>
    <property type="match status" value="1"/>
</dbReference>
<evidence type="ECO:0000256" key="2">
    <source>
        <dbReference type="ARBA" id="ARBA00022574"/>
    </source>
</evidence>
<keyword evidence="3" id="KW-0677">Repeat</keyword>
<comment type="pathway">
    <text evidence="1">Protein modification; protein ubiquitination.</text>
</comment>
<reference evidence="7 8" key="1">
    <citation type="submission" date="2011-02" db="EMBL/GenBank/DDBJ databases">
        <title>The Genome Sequence of Sphaeroforma arctica JP610.</title>
        <authorList>
            <consortium name="The Broad Institute Genome Sequencing Platform"/>
            <person name="Russ C."/>
            <person name="Cuomo C."/>
            <person name="Young S.K."/>
            <person name="Zeng Q."/>
            <person name="Gargeya S."/>
            <person name="Alvarado L."/>
            <person name="Berlin A."/>
            <person name="Chapman S.B."/>
            <person name="Chen Z."/>
            <person name="Freedman E."/>
            <person name="Gellesch M."/>
            <person name="Goldberg J."/>
            <person name="Griggs A."/>
            <person name="Gujja S."/>
            <person name="Heilman E."/>
            <person name="Heiman D."/>
            <person name="Howarth C."/>
            <person name="Mehta T."/>
            <person name="Neiman D."/>
            <person name="Pearson M."/>
            <person name="Roberts A."/>
            <person name="Saif S."/>
            <person name="Shea T."/>
            <person name="Shenoy N."/>
            <person name="Sisk P."/>
            <person name="Stolte C."/>
            <person name="Sykes S."/>
            <person name="White J."/>
            <person name="Yandava C."/>
            <person name="Burger G."/>
            <person name="Gray M.W."/>
            <person name="Holland P.W.H."/>
            <person name="King N."/>
            <person name="Lang F.B.F."/>
            <person name="Roger A.J."/>
            <person name="Ruiz-Trillo I."/>
            <person name="Haas B."/>
            <person name="Nusbaum C."/>
            <person name="Birren B."/>
        </authorList>
    </citation>
    <scope>NUCLEOTIDE SEQUENCE [LARGE SCALE GENOMIC DNA]</scope>
    <source>
        <strain evidence="7 8">JP610</strain>
    </source>
</reference>
<evidence type="ECO:0000313" key="8">
    <source>
        <dbReference type="Proteomes" id="UP000054560"/>
    </source>
</evidence>
<dbReference type="PROSITE" id="PS50082">
    <property type="entry name" value="WD_REPEATS_2"/>
    <property type="match status" value="2"/>
</dbReference>
<accession>A0A0L0G2T9</accession>
<dbReference type="EMBL" id="KQ241861">
    <property type="protein sequence ID" value="KNC83126.1"/>
    <property type="molecule type" value="Genomic_DNA"/>
</dbReference>
<dbReference type="SMART" id="SM00320">
    <property type="entry name" value="WD40"/>
    <property type="match status" value="5"/>
</dbReference>
<dbReference type="OrthoDB" id="2096344at2759"/>
<evidence type="ECO:0000256" key="6">
    <source>
        <dbReference type="PROSITE-ProRule" id="PRU00221"/>
    </source>
</evidence>
<dbReference type="GO" id="GO:0043161">
    <property type="term" value="P:proteasome-mediated ubiquitin-dependent protein catabolic process"/>
    <property type="evidence" value="ECO:0007669"/>
    <property type="project" value="TreeGrafter"/>
</dbReference>
<dbReference type="PANTHER" id="PTHR22852:SF0">
    <property type="entry name" value="DENTICLELESS PROTEIN HOMOLOG"/>
    <property type="match status" value="1"/>
</dbReference>
<dbReference type="Gene3D" id="2.130.10.10">
    <property type="entry name" value="YVTN repeat-like/Quinoprotein amine dehydrogenase"/>
    <property type="match status" value="2"/>
</dbReference>
<feature type="repeat" description="WD" evidence="6">
    <location>
        <begin position="220"/>
        <end position="249"/>
    </location>
</feature>
<dbReference type="Pfam" id="PF00400">
    <property type="entry name" value="WD40"/>
    <property type="match status" value="3"/>
</dbReference>
<evidence type="ECO:0000313" key="7">
    <source>
        <dbReference type="EMBL" id="KNC83126.1"/>
    </source>
</evidence>
<evidence type="ECO:0000256" key="1">
    <source>
        <dbReference type="ARBA" id="ARBA00004906"/>
    </source>
</evidence>
<evidence type="ECO:0000256" key="4">
    <source>
        <dbReference type="ARBA" id="ARBA00022786"/>
    </source>
</evidence>
<feature type="non-terminal residue" evidence="7">
    <location>
        <position position="363"/>
    </location>
</feature>
<keyword evidence="2 6" id="KW-0853">WD repeat</keyword>
<dbReference type="Proteomes" id="UP000054560">
    <property type="component" value="Unassembled WGS sequence"/>
</dbReference>
<name>A0A0L0G2T9_9EUKA</name>
<dbReference type="AlphaFoldDB" id="A0A0L0G2T9"/>
<dbReference type="InterPro" id="IPR036322">
    <property type="entry name" value="WD40_repeat_dom_sf"/>
</dbReference>
<dbReference type="InterPro" id="IPR015943">
    <property type="entry name" value="WD40/YVTN_repeat-like_dom_sf"/>
</dbReference>
<dbReference type="PROSITE" id="PS50294">
    <property type="entry name" value="WD_REPEATS_REGION"/>
    <property type="match status" value="1"/>
</dbReference>
<dbReference type="SUPFAM" id="SSF50978">
    <property type="entry name" value="WD40 repeat-like"/>
    <property type="match status" value="1"/>
</dbReference>